<organism evidence="1 2">
    <name type="scientific">Panagrolaimus sp. ES5</name>
    <dbReference type="NCBI Taxonomy" id="591445"/>
    <lineage>
        <taxon>Eukaryota</taxon>
        <taxon>Metazoa</taxon>
        <taxon>Ecdysozoa</taxon>
        <taxon>Nematoda</taxon>
        <taxon>Chromadorea</taxon>
        <taxon>Rhabditida</taxon>
        <taxon>Tylenchina</taxon>
        <taxon>Panagrolaimomorpha</taxon>
        <taxon>Panagrolaimoidea</taxon>
        <taxon>Panagrolaimidae</taxon>
        <taxon>Panagrolaimus</taxon>
    </lineage>
</organism>
<protein>
    <submittedName>
        <fullName evidence="2">Glucuronosyltransferase</fullName>
    </submittedName>
</protein>
<sequence>MRFATFLTLFLISLISQGWSAEVLISPSGLFPVHRFTMKHLAEELIKRGHTVTWFEYGFQKPDIPLPKGTKEIYVEVSTKNQNLRDIYEHRNHSFHELVWYEAEMDKGHQSNAWLASIELCDQLLTTRKTKQIFDTLVNKKFDAVVVDDLYNPCGLIHTGLQHSVFIYWSMTGLRTESAWANQSPSPPSYIPVYGTGYTDDLNFLQRGYNFLSYLKEIYVHQHLILRRIDKIAEKHYPNKTVEAFYMERNASINFVNHPPIFDFARPYMPRVNFVGGLHCRKAKKLPPILQKFVDEANDEKGFILLSVGFTFQWKYAPRTVKINILEAFHSLPEIRFIWQYDGEPIANLPKNIHLAAWLPQQDLLGHPKCRGHISTGGINSVIESVWHGVPVIGWPLTIWGYDNLLRVTARHSGFMLDKKILSKQEWISAIHRIYIKYYKDEMLLFQDMVVDVPYTELNHSAFWVEFIHRHQEVPHARSGADELNIIQYFLIDVIAFLVSCLILTLYIFYYLIKFTLKFIWFIITLPIRMIFGYGKSKGKEMSSKPTPTKTTAKTETTNIKATAPKPPAKHSPPKTGATIKIIPKTPEATTPTPTQRKNKPKAKKAD</sequence>
<name>A0AC34F7L8_9BILA</name>
<dbReference type="WBParaSite" id="ES5_v2.g13116.t1">
    <property type="protein sequence ID" value="ES5_v2.g13116.t1"/>
    <property type="gene ID" value="ES5_v2.g13116"/>
</dbReference>
<evidence type="ECO:0000313" key="2">
    <source>
        <dbReference type="WBParaSite" id="ES5_v2.g13116.t1"/>
    </source>
</evidence>
<dbReference type="Proteomes" id="UP000887579">
    <property type="component" value="Unplaced"/>
</dbReference>
<reference evidence="2" key="1">
    <citation type="submission" date="2022-11" db="UniProtKB">
        <authorList>
            <consortium name="WormBaseParasite"/>
        </authorList>
    </citation>
    <scope>IDENTIFICATION</scope>
</reference>
<accession>A0AC34F7L8</accession>
<proteinExistence type="predicted"/>
<evidence type="ECO:0000313" key="1">
    <source>
        <dbReference type="Proteomes" id="UP000887579"/>
    </source>
</evidence>